<protein>
    <submittedName>
        <fullName evidence="2">Uncharacterized protein</fullName>
    </submittedName>
</protein>
<name>A0A2I0VZ15_9ASPA</name>
<dbReference type="AlphaFoldDB" id="A0A2I0VZ15"/>
<evidence type="ECO:0000256" key="1">
    <source>
        <dbReference type="SAM" id="Phobius"/>
    </source>
</evidence>
<keyword evidence="1" id="KW-1133">Transmembrane helix</keyword>
<evidence type="ECO:0000313" key="2">
    <source>
        <dbReference type="EMBL" id="PKU68654.1"/>
    </source>
</evidence>
<feature type="transmembrane region" description="Helical" evidence="1">
    <location>
        <begin position="64"/>
        <end position="83"/>
    </location>
</feature>
<sequence length="98" mass="10953">MLLHRRSNILRTSFACSTSMTRTWPGLDLSSCWASILIVVVAAGRGDLLSLAFLLAGERMLARIYSFIFLKLLEGLWSYISWIQSVDPIIVLDHGLLA</sequence>
<keyword evidence="1" id="KW-0812">Transmembrane</keyword>
<proteinExistence type="predicted"/>
<reference evidence="2 3" key="1">
    <citation type="journal article" date="2016" name="Sci. Rep.">
        <title>The Dendrobium catenatum Lindl. genome sequence provides insights into polysaccharide synthase, floral development and adaptive evolution.</title>
        <authorList>
            <person name="Zhang G.Q."/>
            <person name="Xu Q."/>
            <person name="Bian C."/>
            <person name="Tsai W.C."/>
            <person name="Yeh C.M."/>
            <person name="Liu K.W."/>
            <person name="Yoshida K."/>
            <person name="Zhang L.S."/>
            <person name="Chang S.B."/>
            <person name="Chen F."/>
            <person name="Shi Y."/>
            <person name="Su Y.Y."/>
            <person name="Zhang Y.Q."/>
            <person name="Chen L.J."/>
            <person name="Yin Y."/>
            <person name="Lin M."/>
            <person name="Huang H."/>
            <person name="Deng H."/>
            <person name="Wang Z.W."/>
            <person name="Zhu S.L."/>
            <person name="Zhao X."/>
            <person name="Deng C."/>
            <person name="Niu S.C."/>
            <person name="Huang J."/>
            <person name="Wang M."/>
            <person name="Liu G.H."/>
            <person name="Yang H.J."/>
            <person name="Xiao X.J."/>
            <person name="Hsiao Y.Y."/>
            <person name="Wu W.L."/>
            <person name="Chen Y.Y."/>
            <person name="Mitsuda N."/>
            <person name="Ohme-Takagi M."/>
            <person name="Luo Y.B."/>
            <person name="Van de Peer Y."/>
            <person name="Liu Z.J."/>
        </authorList>
    </citation>
    <scope>NUCLEOTIDE SEQUENCE [LARGE SCALE GENOMIC DNA]</scope>
    <source>
        <tissue evidence="2">The whole plant</tissue>
    </source>
</reference>
<dbReference type="EMBL" id="KZ503063">
    <property type="protein sequence ID" value="PKU68654.1"/>
    <property type="molecule type" value="Genomic_DNA"/>
</dbReference>
<organism evidence="2 3">
    <name type="scientific">Dendrobium catenatum</name>
    <dbReference type="NCBI Taxonomy" id="906689"/>
    <lineage>
        <taxon>Eukaryota</taxon>
        <taxon>Viridiplantae</taxon>
        <taxon>Streptophyta</taxon>
        <taxon>Embryophyta</taxon>
        <taxon>Tracheophyta</taxon>
        <taxon>Spermatophyta</taxon>
        <taxon>Magnoliopsida</taxon>
        <taxon>Liliopsida</taxon>
        <taxon>Asparagales</taxon>
        <taxon>Orchidaceae</taxon>
        <taxon>Epidendroideae</taxon>
        <taxon>Malaxideae</taxon>
        <taxon>Dendrobiinae</taxon>
        <taxon>Dendrobium</taxon>
    </lineage>
</organism>
<keyword evidence="1" id="KW-0472">Membrane</keyword>
<dbReference type="Proteomes" id="UP000233837">
    <property type="component" value="Unassembled WGS sequence"/>
</dbReference>
<keyword evidence="3" id="KW-1185">Reference proteome</keyword>
<reference evidence="2 3" key="2">
    <citation type="journal article" date="2017" name="Nature">
        <title>The Apostasia genome and the evolution of orchids.</title>
        <authorList>
            <person name="Zhang G.Q."/>
            <person name="Liu K.W."/>
            <person name="Li Z."/>
            <person name="Lohaus R."/>
            <person name="Hsiao Y.Y."/>
            <person name="Niu S.C."/>
            <person name="Wang J.Y."/>
            <person name="Lin Y.C."/>
            <person name="Xu Q."/>
            <person name="Chen L.J."/>
            <person name="Yoshida K."/>
            <person name="Fujiwara S."/>
            <person name="Wang Z.W."/>
            <person name="Zhang Y.Q."/>
            <person name="Mitsuda N."/>
            <person name="Wang M."/>
            <person name="Liu G.H."/>
            <person name="Pecoraro L."/>
            <person name="Huang H.X."/>
            <person name="Xiao X.J."/>
            <person name="Lin M."/>
            <person name="Wu X.Y."/>
            <person name="Wu W.L."/>
            <person name="Chen Y.Y."/>
            <person name="Chang S.B."/>
            <person name="Sakamoto S."/>
            <person name="Ohme-Takagi M."/>
            <person name="Yagi M."/>
            <person name="Zeng S.J."/>
            <person name="Shen C.Y."/>
            <person name="Yeh C.M."/>
            <person name="Luo Y.B."/>
            <person name="Tsai W.C."/>
            <person name="Van de Peer Y."/>
            <person name="Liu Z.J."/>
        </authorList>
    </citation>
    <scope>NUCLEOTIDE SEQUENCE [LARGE SCALE GENOMIC DNA]</scope>
    <source>
        <tissue evidence="2">The whole plant</tissue>
    </source>
</reference>
<evidence type="ECO:0000313" key="3">
    <source>
        <dbReference type="Proteomes" id="UP000233837"/>
    </source>
</evidence>
<gene>
    <name evidence="2" type="ORF">MA16_Dca022465</name>
</gene>
<accession>A0A2I0VZ15</accession>
<feature type="transmembrane region" description="Helical" evidence="1">
    <location>
        <begin position="33"/>
        <end position="57"/>
    </location>
</feature>